<feature type="transmembrane region" description="Helical" evidence="1">
    <location>
        <begin position="160"/>
        <end position="181"/>
    </location>
</feature>
<proteinExistence type="predicted"/>
<feature type="transmembrane region" description="Helical" evidence="1">
    <location>
        <begin position="217"/>
        <end position="236"/>
    </location>
</feature>
<dbReference type="RefSeq" id="XP_019036220.1">
    <property type="nucleotide sequence ID" value="XM_019184228.1"/>
</dbReference>
<dbReference type="GeneID" id="30201474"/>
<keyword evidence="3" id="KW-1185">Reference proteome</keyword>
<evidence type="ECO:0000313" key="2">
    <source>
        <dbReference type="EMBL" id="ODQ57013.1"/>
    </source>
</evidence>
<evidence type="ECO:0000313" key="3">
    <source>
        <dbReference type="Proteomes" id="UP000094112"/>
    </source>
</evidence>
<dbReference type="OrthoDB" id="3982491at2759"/>
<dbReference type="AlphaFoldDB" id="A0A1E3NV87"/>
<keyword evidence="1" id="KW-0472">Membrane</keyword>
<name>A0A1E3NV87_WICAA</name>
<dbReference type="EMBL" id="KV454214">
    <property type="protein sequence ID" value="ODQ57013.1"/>
    <property type="molecule type" value="Genomic_DNA"/>
</dbReference>
<keyword evidence="1" id="KW-0812">Transmembrane</keyword>
<accession>A0A1E3NV87</accession>
<evidence type="ECO:0000256" key="1">
    <source>
        <dbReference type="SAM" id="Phobius"/>
    </source>
</evidence>
<feature type="transmembrane region" description="Helical" evidence="1">
    <location>
        <begin position="74"/>
        <end position="96"/>
    </location>
</feature>
<dbReference type="Proteomes" id="UP000094112">
    <property type="component" value="Unassembled WGS sequence"/>
</dbReference>
<gene>
    <name evidence="2" type="ORF">WICANDRAFT_70981</name>
</gene>
<keyword evidence="1" id="KW-1133">Transmembrane helix</keyword>
<reference evidence="2 3" key="1">
    <citation type="journal article" date="2016" name="Proc. Natl. Acad. Sci. U.S.A.">
        <title>Comparative genomics of biotechnologically important yeasts.</title>
        <authorList>
            <person name="Riley R."/>
            <person name="Haridas S."/>
            <person name="Wolfe K.H."/>
            <person name="Lopes M.R."/>
            <person name="Hittinger C.T."/>
            <person name="Goeker M."/>
            <person name="Salamov A.A."/>
            <person name="Wisecaver J.H."/>
            <person name="Long T.M."/>
            <person name="Calvey C.H."/>
            <person name="Aerts A.L."/>
            <person name="Barry K.W."/>
            <person name="Choi C."/>
            <person name="Clum A."/>
            <person name="Coughlan A.Y."/>
            <person name="Deshpande S."/>
            <person name="Douglass A.P."/>
            <person name="Hanson S.J."/>
            <person name="Klenk H.-P."/>
            <person name="LaButti K.M."/>
            <person name="Lapidus A."/>
            <person name="Lindquist E.A."/>
            <person name="Lipzen A.M."/>
            <person name="Meier-Kolthoff J.P."/>
            <person name="Ohm R.A."/>
            <person name="Otillar R.P."/>
            <person name="Pangilinan J.L."/>
            <person name="Peng Y."/>
            <person name="Rokas A."/>
            <person name="Rosa C.A."/>
            <person name="Scheuner C."/>
            <person name="Sibirny A.A."/>
            <person name="Slot J.C."/>
            <person name="Stielow J.B."/>
            <person name="Sun H."/>
            <person name="Kurtzman C.P."/>
            <person name="Blackwell M."/>
            <person name="Grigoriev I.V."/>
            <person name="Jeffries T.W."/>
        </authorList>
    </citation>
    <scope>NUCLEOTIDE SEQUENCE [LARGE SCALE GENOMIC DNA]</scope>
    <source>
        <strain evidence="3">ATCC 58044 / CBS 1984 / NCYC 433 / NRRL Y-366-8</strain>
    </source>
</reference>
<sequence length="241" mass="28221">MSLLNEKSQLVDENGLDIETLNILRRNSEIEMLNALELKKHELDKYKLKLITKTNQASNQILETRHSMTIENKILNFFIFAFTIFIVLQFSLISIMKFDIDWPSTFQFINFEEFYQISWLCILIIGKMLSYFCLLNFLIRCYIGVKIFKTSVKTNILIKLLNYQFMGFFKSTLITMGIISADIMMKNLLVSMDYVDNHERVNQVLDIVKQITSYGDVVLYSILIVGGIVSVIYRITRMIVR</sequence>
<protein>
    <submittedName>
        <fullName evidence="2">Uncharacterized protein</fullName>
    </submittedName>
</protein>
<feature type="transmembrane region" description="Helical" evidence="1">
    <location>
        <begin position="116"/>
        <end position="139"/>
    </location>
</feature>
<organism evidence="2 3">
    <name type="scientific">Wickerhamomyces anomalus (strain ATCC 58044 / CBS 1984 / NCYC 433 / NRRL Y-366-8)</name>
    <name type="common">Yeast</name>
    <name type="synonym">Hansenula anomala</name>
    <dbReference type="NCBI Taxonomy" id="683960"/>
    <lineage>
        <taxon>Eukaryota</taxon>
        <taxon>Fungi</taxon>
        <taxon>Dikarya</taxon>
        <taxon>Ascomycota</taxon>
        <taxon>Saccharomycotina</taxon>
        <taxon>Saccharomycetes</taxon>
        <taxon>Phaffomycetales</taxon>
        <taxon>Wickerhamomycetaceae</taxon>
        <taxon>Wickerhamomyces</taxon>
    </lineage>
</organism>